<feature type="binding site" evidence="5">
    <location>
        <position position="10"/>
    </location>
    <ligand>
        <name>Mg(2+)</name>
        <dbReference type="ChEBI" id="CHEBI:18420"/>
    </ligand>
</feature>
<dbReference type="SMR" id="A0A5C0XML2"/>
<dbReference type="InterPro" id="IPR033980">
    <property type="entry name" value="MPG_Pase_thermophiles"/>
</dbReference>
<reference evidence="7 8" key="1">
    <citation type="submission" date="2017-08" db="EMBL/GenBank/DDBJ databases">
        <title>Resequencing and Reannotation of the genome of Pyrococcus furiosus type strain DSM3638.</title>
        <authorList>
            <person name="Reichelt R.M."/>
            <person name="Bunk B."/>
        </authorList>
    </citation>
    <scope>NUCLEOTIDE SEQUENCE [LARGE SCALE GENOMIC DNA]</scope>
    <source>
        <strain evidence="7 8">DSM 3638</strain>
    </source>
</reference>
<dbReference type="SFLD" id="SFLDF00042">
    <property type="entry name" value="mannosyl-3-phosphoglycerate_ph"/>
    <property type="match status" value="1"/>
</dbReference>
<dbReference type="InterPro" id="IPR023214">
    <property type="entry name" value="HAD_sf"/>
</dbReference>
<comment type="subcellular location">
    <subcellularLocation>
        <location evidence="5">Cytoplasm</location>
    </subcellularLocation>
</comment>
<feature type="active site" description="Nucleophile" evidence="5">
    <location>
        <position position="8"/>
    </location>
</feature>
<dbReference type="InterPro" id="IPR006379">
    <property type="entry name" value="HAD-SF_hydro_IIB"/>
</dbReference>
<keyword evidence="3 5" id="KW-0378">Hydrolase</keyword>
<comment type="pathway">
    <text evidence="5">Carbohydrate biosynthesis; 2-(alpha-D-mannosyl)-D-glycerate biosynthesis; 2-(alpha-D-mannosyl)-D-glycerate from GDP-alpha-D-mannose (MPG route): step 2/2.</text>
</comment>
<dbReference type="InterPro" id="IPR036412">
    <property type="entry name" value="HAD-like_sf"/>
</dbReference>
<dbReference type="InterPro" id="IPR006381">
    <property type="entry name" value="HAD-SF-IIB-MPGP"/>
</dbReference>
<dbReference type="PANTHER" id="PTHR10000:SF8">
    <property type="entry name" value="HAD SUPERFAMILY HYDROLASE-LIKE, TYPE 3"/>
    <property type="match status" value="1"/>
</dbReference>
<dbReference type="GO" id="GO:0051479">
    <property type="term" value="P:mannosylglycerate biosynthetic process"/>
    <property type="evidence" value="ECO:0007669"/>
    <property type="project" value="UniProtKB-UniRule"/>
</dbReference>
<comment type="similarity">
    <text evidence="5">Belongs to the HAD-like hydrolase superfamily. MPGP family.</text>
</comment>
<name>A0A5C0XML2_PYRFU</name>
<dbReference type="SFLD" id="SFLDS00003">
    <property type="entry name" value="Haloacid_Dehalogenase"/>
    <property type="match status" value="1"/>
</dbReference>
<evidence type="ECO:0000313" key="7">
    <source>
        <dbReference type="EMBL" id="QEK78296.1"/>
    </source>
</evidence>
<dbReference type="UniPathway" id="UPA00130">
    <property type="reaction ID" value="UER00193"/>
</dbReference>
<dbReference type="PANTHER" id="PTHR10000">
    <property type="entry name" value="PHOSPHOSERINE PHOSPHATASE"/>
    <property type="match status" value="1"/>
</dbReference>
<dbReference type="GeneID" id="13302402"/>
<dbReference type="RefSeq" id="WP_014835172.1">
    <property type="nucleotide sequence ID" value="NC_003413.1"/>
</dbReference>
<organism evidence="7 8">
    <name type="scientific">Pyrococcus furiosus (strain ATCC 43587 / DSM 3638 / JCM 8422 / Vc1)</name>
    <dbReference type="NCBI Taxonomy" id="186497"/>
    <lineage>
        <taxon>Archaea</taxon>
        <taxon>Methanobacteriati</taxon>
        <taxon>Methanobacteriota</taxon>
        <taxon>Thermococci</taxon>
        <taxon>Thermococcales</taxon>
        <taxon>Thermococcaceae</taxon>
        <taxon>Pyrococcus</taxon>
    </lineage>
</organism>
<dbReference type="OrthoDB" id="120822at2157"/>
<dbReference type="GO" id="GO:0005829">
    <property type="term" value="C:cytosol"/>
    <property type="evidence" value="ECO:0007669"/>
    <property type="project" value="TreeGrafter"/>
</dbReference>
<evidence type="ECO:0000256" key="4">
    <source>
        <dbReference type="ARBA" id="ARBA00022842"/>
    </source>
</evidence>
<proteinExistence type="inferred from homology"/>
<dbReference type="SFLD" id="SFLDG01142">
    <property type="entry name" value="C2.B.2:_Mannosyl-3-phosphoglyc"/>
    <property type="match status" value="1"/>
</dbReference>
<dbReference type="Pfam" id="PF08282">
    <property type="entry name" value="Hydrolase_3"/>
    <property type="match status" value="2"/>
</dbReference>
<dbReference type="InterPro" id="IPR012815">
    <property type="entry name" value="MPG_Pase"/>
</dbReference>
<dbReference type="EMBL" id="CP023154">
    <property type="protein sequence ID" value="QEK78296.1"/>
    <property type="molecule type" value="Genomic_DNA"/>
</dbReference>
<comment type="function">
    <text evidence="5">Hydrolyzes mannosyl-3-phosphoglycerate (MPG) to form the osmolyte mannosylglycerate (MG).</text>
</comment>
<sequence length="242" mass="28022">MIRVIFLDLDKTLLPEYDPEPAIPIVEELKKKGFEIVFNSSKTRAEQEYYREKLNVKGPFIVENGSAIYIPSNYFPFEVPGVKRGEYMVLELGVKVEEIRKALKELEAEYGLKYYGNSTDEEIEKFTKLPKHLIPLAKDREYSETIFLWKREGWEKDLIRKGFKVTMGSRFYAVHGNSDKGKAAKLLLDLYKRVDEVESYAVGDGENDFPMFDVVDFAFLIGDLRHENAENVTSIKDVLKKI</sequence>
<evidence type="ECO:0000256" key="2">
    <source>
        <dbReference type="ARBA" id="ARBA00022723"/>
    </source>
</evidence>
<evidence type="ECO:0000313" key="8">
    <source>
        <dbReference type="Proteomes" id="UP000324354"/>
    </source>
</evidence>
<keyword evidence="2 5" id="KW-0479">Metal-binding</keyword>
<keyword evidence="1 5" id="KW-0963">Cytoplasm</keyword>
<feature type="binding site" evidence="5">
    <location>
        <position position="8"/>
    </location>
    <ligand>
        <name>Mg(2+)</name>
        <dbReference type="ChEBI" id="CHEBI:18420"/>
    </ligand>
</feature>
<dbReference type="Gene3D" id="3.30.980.20">
    <property type="entry name" value="Putative mannosyl-3-phosphoglycerate phosphatase, domain 2"/>
    <property type="match status" value="1"/>
</dbReference>
<dbReference type="NCBIfam" id="TIGR01486">
    <property type="entry name" value="HAD-SF-IIB-MPGP"/>
    <property type="match status" value="1"/>
</dbReference>
<dbReference type="SFLD" id="SFLDG01140">
    <property type="entry name" value="C2.B:_Phosphomannomutase_and_P"/>
    <property type="match status" value="1"/>
</dbReference>
<comment type="cofactor">
    <cofactor evidence="5">
        <name>Mg(2+)</name>
        <dbReference type="ChEBI" id="CHEBI:18420"/>
    </cofactor>
</comment>
<dbReference type="Proteomes" id="UP000324354">
    <property type="component" value="Chromosome"/>
</dbReference>
<protein>
    <recommendedName>
        <fullName evidence="5 6">Mannosyl-3-phosphoglycerate phosphatase</fullName>
        <shortName evidence="5">MPGP</shortName>
        <ecNumber evidence="5 6">3.1.3.70</ecNumber>
    </recommendedName>
</protein>
<dbReference type="SUPFAM" id="SSF56784">
    <property type="entry name" value="HAD-like"/>
    <property type="match status" value="1"/>
</dbReference>
<dbReference type="KEGG" id="pfu:PF0590"/>
<dbReference type="GeneID" id="41712395"/>
<dbReference type="GO" id="GO:0050531">
    <property type="term" value="F:mannosyl-3-phosphoglycerate phosphatase activity"/>
    <property type="evidence" value="ECO:0007669"/>
    <property type="project" value="UniProtKB-UniRule"/>
</dbReference>
<dbReference type="GO" id="GO:0000287">
    <property type="term" value="F:magnesium ion binding"/>
    <property type="evidence" value="ECO:0007669"/>
    <property type="project" value="TreeGrafter"/>
</dbReference>
<evidence type="ECO:0000256" key="6">
    <source>
        <dbReference type="NCBIfam" id="TIGR02461"/>
    </source>
</evidence>
<dbReference type="AlphaFoldDB" id="A0A5C0XML2"/>
<evidence type="ECO:0000256" key="3">
    <source>
        <dbReference type="ARBA" id="ARBA00022801"/>
    </source>
</evidence>
<evidence type="ECO:0000256" key="5">
    <source>
        <dbReference type="HAMAP-Rule" id="MF_00617"/>
    </source>
</evidence>
<feature type="binding site" evidence="5">
    <location>
        <position position="169"/>
    </location>
    <ligand>
        <name>Mg(2+)</name>
        <dbReference type="ChEBI" id="CHEBI:18420"/>
    </ligand>
</feature>
<dbReference type="NCBIfam" id="TIGR01484">
    <property type="entry name" value="HAD-SF-IIB"/>
    <property type="match status" value="1"/>
</dbReference>
<evidence type="ECO:0000256" key="1">
    <source>
        <dbReference type="ARBA" id="ARBA00022490"/>
    </source>
</evidence>
<dbReference type="EC" id="3.1.3.70" evidence="5 6"/>
<dbReference type="CDD" id="cd07507">
    <property type="entry name" value="HAD_Pase"/>
    <property type="match status" value="1"/>
</dbReference>
<dbReference type="Gene3D" id="3.40.50.1000">
    <property type="entry name" value="HAD superfamily/HAD-like"/>
    <property type="match status" value="1"/>
</dbReference>
<dbReference type="HAMAP" id="MF_00617">
    <property type="entry name" value="MPGP_rel"/>
    <property type="match status" value="1"/>
</dbReference>
<feature type="binding site" evidence="5">
    <location>
        <position position="204"/>
    </location>
    <ligand>
        <name>Mg(2+)</name>
        <dbReference type="ChEBI" id="CHEBI:18420"/>
    </ligand>
</feature>
<comment type="catalytic activity">
    <reaction evidence="5">
        <text>2-O-(alpha-D-mannosyl)-3-phosphoglycerate + H2O = (2R)-2-O-(alpha-D-mannosyl)-glycerate + phosphate</text>
        <dbReference type="Rhea" id="RHEA:19309"/>
        <dbReference type="ChEBI" id="CHEBI:15377"/>
        <dbReference type="ChEBI" id="CHEBI:43474"/>
        <dbReference type="ChEBI" id="CHEBI:57541"/>
        <dbReference type="ChEBI" id="CHEBI:57744"/>
        <dbReference type="EC" id="3.1.3.70"/>
    </reaction>
</comment>
<gene>
    <name evidence="5" type="primary">mngB</name>
    <name evidence="7" type="ORF">PFDSM3638_02960</name>
</gene>
<accession>A0A5C0XML2</accession>
<dbReference type="NCBIfam" id="TIGR02461">
    <property type="entry name" value="osmo_MPG_phos"/>
    <property type="match status" value="1"/>
</dbReference>
<keyword evidence="4 5" id="KW-0460">Magnesium</keyword>